<feature type="DNA-binding region" description="H-T-H motif" evidence="2">
    <location>
        <begin position="24"/>
        <end position="43"/>
    </location>
</feature>
<dbReference type="STRING" id="2045.KR76_01160"/>
<organism evidence="4 6">
    <name type="scientific">Nocardioides simplex</name>
    <name type="common">Arthrobacter simplex</name>
    <dbReference type="NCBI Taxonomy" id="2045"/>
    <lineage>
        <taxon>Bacteria</taxon>
        <taxon>Bacillati</taxon>
        <taxon>Actinomycetota</taxon>
        <taxon>Actinomycetes</taxon>
        <taxon>Propionibacteriales</taxon>
        <taxon>Nocardioidaceae</taxon>
        <taxon>Pimelobacter</taxon>
    </lineage>
</organism>
<evidence type="ECO:0000259" key="3">
    <source>
        <dbReference type="PROSITE" id="PS50977"/>
    </source>
</evidence>
<evidence type="ECO:0000313" key="4">
    <source>
        <dbReference type="EMBL" id="AIY15728.2"/>
    </source>
</evidence>
<evidence type="ECO:0000313" key="6">
    <source>
        <dbReference type="Proteomes" id="UP000030300"/>
    </source>
</evidence>
<dbReference type="AlphaFoldDB" id="A0A0A1DGR8"/>
<proteinExistence type="predicted"/>
<dbReference type="GO" id="GO:0003677">
    <property type="term" value="F:DNA binding"/>
    <property type="evidence" value="ECO:0007669"/>
    <property type="project" value="UniProtKB-UniRule"/>
</dbReference>
<dbReference type="EMBL" id="WBVM01000007">
    <property type="protein sequence ID" value="KAB2806841.1"/>
    <property type="molecule type" value="Genomic_DNA"/>
</dbReference>
<dbReference type="eggNOG" id="COG1309">
    <property type="taxonomic scope" value="Bacteria"/>
</dbReference>
<keyword evidence="6" id="KW-1185">Reference proteome</keyword>
<reference evidence="5 7" key="2">
    <citation type="submission" date="2019-09" db="EMBL/GenBank/DDBJ databases">
        <title>Pimelobacter sp. isolated from Paulinella.</title>
        <authorList>
            <person name="Jeong S.E."/>
        </authorList>
    </citation>
    <scope>NUCLEOTIDE SEQUENCE [LARGE SCALE GENOMIC DNA]</scope>
    <source>
        <strain evidence="5 7">Pch-N</strain>
    </source>
</reference>
<name>A0A0A1DGR8_NOCSI</name>
<reference evidence="4 6" key="1">
    <citation type="journal article" date="2015" name="Genome Announc.">
        <title>Complete Genome Sequence of Steroid-Transforming Nocardioides simplex VKM Ac-2033D.</title>
        <authorList>
            <person name="Shtratnikova V.Y."/>
            <person name="Schelkunov M.I."/>
            <person name="Pekov Y.A."/>
            <person name="Fokina V.V."/>
            <person name="Logacheva M.D."/>
            <person name="Sokolov S.L."/>
            <person name="Bragin E.Y."/>
            <person name="Ashapkin V.V."/>
            <person name="Donova M.V."/>
        </authorList>
    </citation>
    <scope>NUCLEOTIDE SEQUENCE [LARGE SCALE GENOMIC DNA]</scope>
    <source>
        <strain evidence="4 6">VKM Ac-2033D</strain>
    </source>
</reference>
<feature type="domain" description="HTH tetR-type" evidence="3">
    <location>
        <begin position="1"/>
        <end position="61"/>
    </location>
</feature>
<accession>A0A0A1DGR8</accession>
<dbReference type="SUPFAM" id="SSF46689">
    <property type="entry name" value="Homeodomain-like"/>
    <property type="match status" value="1"/>
</dbReference>
<dbReference type="Gene3D" id="1.10.357.10">
    <property type="entry name" value="Tetracycline Repressor, domain 2"/>
    <property type="match status" value="1"/>
</dbReference>
<dbReference type="OrthoDB" id="3773444at2"/>
<dbReference type="Proteomes" id="UP000449906">
    <property type="component" value="Unassembled WGS sequence"/>
</dbReference>
<dbReference type="PROSITE" id="PS50977">
    <property type="entry name" value="HTH_TETR_2"/>
    <property type="match status" value="1"/>
</dbReference>
<evidence type="ECO:0000313" key="5">
    <source>
        <dbReference type="EMBL" id="KAB2806841.1"/>
    </source>
</evidence>
<keyword evidence="1 2" id="KW-0238">DNA-binding</keyword>
<dbReference type="Proteomes" id="UP000030300">
    <property type="component" value="Chromosome"/>
</dbReference>
<dbReference type="GeneID" id="96607607"/>
<dbReference type="EMBL" id="CP009896">
    <property type="protein sequence ID" value="AIY15728.2"/>
    <property type="molecule type" value="Genomic_DNA"/>
</dbReference>
<evidence type="ECO:0000256" key="1">
    <source>
        <dbReference type="ARBA" id="ARBA00023125"/>
    </source>
</evidence>
<evidence type="ECO:0000313" key="7">
    <source>
        <dbReference type="Proteomes" id="UP000449906"/>
    </source>
</evidence>
<dbReference type="KEGG" id="psim:KR76_01160"/>
<dbReference type="HOGENOM" id="CLU_110191_0_0_11"/>
<dbReference type="InterPro" id="IPR001647">
    <property type="entry name" value="HTH_TetR"/>
</dbReference>
<protein>
    <submittedName>
        <fullName evidence="4">Homeodomain-like protein</fullName>
    </submittedName>
    <submittedName>
        <fullName evidence="5">TetR/AcrR family transcriptional regulator</fullName>
    </submittedName>
</protein>
<dbReference type="RefSeq" id="WP_082003492.1">
    <property type="nucleotide sequence ID" value="NZ_CP009896.1"/>
</dbReference>
<sequence length="192" mass="20546">MAAREKLLSTALEMLGTGRPETVSINMVAKEAGLSWGSVQNLFGDSDGFWSSVIELIIEAGPELWAAPESATVQGRVAEVAELYRSVLASPYGVAIETVRAGLPRPLDVLAESHPRTSASLARLDELWAEAFLHFFATLDGPPVDADRASDVAALLPSALRGLRADQQFGTTVDIDRAHRTLVTALTTYLEG</sequence>
<evidence type="ECO:0000256" key="2">
    <source>
        <dbReference type="PROSITE-ProRule" id="PRU00335"/>
    </source>
</evidence>
<keyword evidence="4" id="KW-0371">Homeobox</keyword>
<dbReference type="InterPro" id="IPR009057">
    <property type="entry name" value="Homeodomain-like_sf"/>
</dbReference>
<gene>
    <name evidence="5" type="ORF">F9L07_27740</name>
    <name evidence="4" type="ORF">KR76_01160</name>
</gene>